<evidence type="ECO:0000313" key="2">
    <source>
        <dbReference type="Proteomes" id="UP000039021"/>
    </source>
</evidence>
<dbReference type="EMBL" id="CSBK01001208">
    <property type="protein sequence ID" value="COY42959.1"/>
    <property type="molecule type" value="Genomic_DNA"/>
</dbReference>
<evidence type="ECO:0000313" key="1">
    <source>
        <dbReference type="EMBL" id="COY42959.1"/>
    </source>
</evidence>
<dbReference type="Proteomes" id="UP000039021">
    <property type="component" value="Unassembled WGS sequence"/>
</dbReference>
<name>A0A916PC06_MYCTX</name>
<proteinExistence type="predicted"/>
<comment type="caution">
    <text evidence="1">The sequence shown here is derived from an EMBL/GenBank/DDBJ whole genome shotgun (WGS) entry which is preliminary data.</text>
</comment>
<gene>
    <name evidence="1" type="ORF">ERS007739_02595</name>
</gene>
<accession>A0A916PC06</accession>
<dbReference type="AlphaFoldDB" id="A0A916PC06"/>
<organism evidence="1 2">
    <name type="scientific">Mycobacterium tuberculosis</name>
    <dbReference type="NCBI Taxonomy" id="1773"/>
    <lineage>
        <taxon>Bacteria</taxon>
        <taxon>Bacillati</taxon>
        <taxon>Actinomycetota</taxon>
        <taxon>Actinomycetes</taxon>
        <taxon>Mycobacteriales</taxon>
        <taxon>Mycobacteriaceae</taxon>
        <taxon>Mycobacterium</taxon>
        <taxon>Mycobacterium tuberculosis complex</taxon>
    </lineage>
</organism>
<protein>
    <submittedName>
        <fullName evidence="1">Uncharacterized protein</fullName>
    </submittedName>
</protein>
<sequence length="45" mass="4632">MPFLRVAIATTDPSSVVTVSRTLPAITKVIPMGTTPACCTISSVP</sequence>
<reference evidence="2" key="1">
    <citation type="submission" date="2015-03" db="EMBL/GenBank/DDBJ databases">
        <authorList>
            <consortium name="Pathogen Informatics"/>
        </authorList>
    </citation>
    <scope>NUCLEOTIDE SEQUENCE [LARGE SCALE GENOMIC DNA]</scope>
    <source>
        <strain evidence="2">N09902308</strain>
    </source>
</reference>